<dbReference type="OrthoDB" id="9776016at2"/>
<sequence>MKKLLVTGGTVFVSKYVAEYFSNKNEYEVFVLNRNNHPQPANTKLINLDRKDLQDKLKKYNFDIVLDITSYNKNDVQGIYESVGDVPDYIFLSSSAVYPETEEQPFMENVKVGFNKFWKDYGMNKIEAEEYLRSVKPDSYIIRPPYLYGPENNVYREAFVFECAENNRPFYIPSNGDMKLQFFYIEDLCKIIEKIIKTHPEEKIFNVGNEESVSIKEWVKLCYEVVGKDVIFKNVNEEIEQRNYFSFYNYEYKLDITRQKSLLKESTNLREGLRESYCWYKNNKDKVNRKAYLDFINKNFE</sequence>
<comment type="similarity">
    <text evidence="1">Belongs to the NAD(P)-dependent epimerase/dehydratase family.</text>
</comment>
<evidence type="ECO:0000256" key="1">
    <source>
        <dbReference type="ARBA" id="ARBA00007637"/>
    </source>
</evidence>
<dbReference type="eggNOG" id="COG0451">
    <property type="taxonomic scope" value="Bacteria"/>
</dbReference>
<gene>
    <name evidence="3" type="ORF">TresaDRAFT_0932</name>
</gene>
<dbReference type="SUPFAM" id="SSF51735">
    <property type="entry name" value="NAD(P)-binding Rossmann-fold domains"/>
    <property type="match status" value="1"/>
</dbReference>
<dbReference type="RefSeq" id="WP_002705850.1">
    <property type="nucleotide sequence ID" value="NZ_AGRW01000052.1"/>
</dbReference>
<reference evidence="3 4" key="1">
    <citation type="submission" date="2011-09" db="EMBL/GenBank/DDBJ databases">
        <title>The draft genome of Treponema saccharophilum DSM 2985.</title>
        <authorList>
            <consortium name="US DOE Joint Genome Institute (JGI-PGF)"/>
            <person name="Lucas S."/>
            <person name="Copeland A."/>
            <person name="Lapidus A."/>
            <person name="Glavina del Rio T."/>
            <person name="Dalin E."/>
            <person name="Tice H."/>
            <person name="Bruce D."/>
            <person name="Goodwin L."/>
            <person name="Pitluck S."/>
            <person name="Peters L."/>
            <person name="Kyrpides N."/>
            <person name="Mavromatis K."/>
            <person name="Ivanova N."/>
            <person name="Markowitz V."/>
            <person name="Cheng J.-F."/>
            <person name="Hugenholtz P."/>
            <person name="Woyke T."/>
            <person name="Wu D."/>
            <person name="Gronow S."/>
            <person name="Wellnitz S."/>
            <person name="Brambilla E."/>
            <person name="Klenk H.-P."/>
            <person name="Eisen J.A."/>
        </authorList>
    </citation>
    <scope>NUCLEOTIDE SEQUENCE [LARGE SCALE GENOMIC DNA]</scope>
    <source>
        <strain evidence="3 4">DSM 2985</strain>
    </source>
</reference>
<dbReference type="AlphaFoldDB" id="H7EN43"/>
<dbReference type="Proteomes" id="UP000003571">
    <property type="component" value="Unassembled WGS sequence"/>
</dbReference>
<dbReference type="PANTHER" id="PTHR43000">
    <property type="entry name" value="DTDP-D-GLUCOSE 4,6-DEHYDRATASE-RELATED"/>
    <property type="match status" value="1"/>
</dbReference>
<evidence type="ECO:0000259" key="2">
    <source>
        <dbReference type="Pfam" id="PF01370"/>
    </source>
</evidence>
<dbReference type="PATRIC" id="fig|907348.3.peg.2356"/>
<dbReference type="InterPro" id="IPR036291">
    <property type="entry name" value="NAD(P)-bd_dom_sf"/>
</dbReference>
<feature type="domain" description="NAD-dependent epimerase/dehydratase" evidence="2">
    <location>
        <begin position="5"/>
        <end position="208"/>
    </location>
</feature>
<accession>H7EN43</accession>
<evidence type="ECO:0000313" key="4">
    <source>
        <dbReference type="Proteomes" id="UP000003571"/>
    </source>
</evidence>
<evidence type="ECO:0000313" key="3">
    <source>
        <dbReference type="EMBL" id="EIC01107.1"/>
    </source>
</evidence>
<comment type="caution">
    <text evidence="3">The sequence shown here is derived from an EMBL/GenBank/DDBJ whole genome shotgun (WGS) entry which is preliminary data.</text>
</comment>
<dbReference type="STRING" id="907348.TresaDRAFT_0932"/>
<proteinExistence type="inferred from homology"/>
<dbReference type="InterPro" id="IPR001509">
    <property type="entry name" value="Epimerase_deHydtase"/>
</dbReference>
<dbReference type="EMBL" id="AGRW01000052">
    <property type="protein sequence ID" value="EIC01107.1"/>
    <property type="molecule type" value="Genomic_DNA"/>
</dbReference>
<dbReference type="Pfam" id="PF01370">
    <property type="entry name" value="Epimerase"/>
    <property type="match status" value="1"/>
</dbReference>
<dbReference type="Gene3D" id="3.40.50.720">
    <property type="entry name" value="NAD(P)-binding Rossmann-like Domain"/>
    <property type="match status" value="1"/>
</dbReference>
<organism evidence="3 4">
    <name type="scientific">Treponema saccharophilum DSM 2985</name>
    <dbReference type="NCBI Taxonomy" id="907348"/>
    <lineage>
        <taxon>Bacteria</taxon>
        <taxon>Pseudomonadati</taxon>
        <taxon>Spirochaetota</taxon>
        <taxon>Spirochaetia</taxon>
        <taxon>Spirochaetales</taxon>
        <taxon>Treponemataceae</taxon>
        <taxon>Treponema</taxon>
    </lineage>
</organism>
<keyword evidence="4" id="KW-1185">Reference proteome</keyword>
<name>H7EN43_9SPIR</name>
<protein>
    <submittedName>
        <fullName evidence="3">NAD-dependent epimerase/dehydratase</fullName>
    </submittedName>
</protein>